<reference evidence="1 2" key="1">
    <citation type="submission" date="2021-07" db="EMBL/GenBank/DDBJ databases">
        <title>Whole Genome Sequence of Nocardia Iowensis.</title>
        <authorList>
            <person name="Lamm A."/>
            <person name="Collins-Fairclough A.M."/>
            <person name="Bunk B."/>
            <person name="Sproer C."/>
        </authorList>
    </citation>
    <scope>NUCLEOTIDE SEQUENCE [LARGE SCALE GENOMIC DNA]</scope>
    <source>
        <strain evidence="1 2">NRRL 5646</strain>
    </source>
</reference>
<organism evidence="1 2">
    <name type="scientific">Nocardia iowensis</name>
    <dbReference type="NCBI Taxonomy" id="204891"/>
    <lineage>
        <taxon>Bacteria</taxon>
        <taxon>Bacillati</taxon>
        <taxon>Actinomycetota</taxon>
        <taxon>Actinomycetes</taxon>
        <taxon>Mycobacteriales</taxon>
        <taxon>Nocardiaceae</taxon>
        <taxon>Nocardia</taxon>
    </lineage>
</organism>
<evidence type="ECO:0000313" key="2">
    <source>
        <dbReference type="Proteomes" id="UP000694257"/>
    </source>
</evidence>
<name>A0ABX8RYJ7_NOCIO</name>
<keyword evidence="2" id="KW-1185">Reference proteome</keyword>
<protein>
    <submittedName>
        <fullName evidence="1">Uncharacterized protein</fullName>
    </submittedName>
</protein>
<dbReference type="Proteomes" id="UP000694257">
    <property type="component" value="Chromosome"/>
</dbReference>
<gene>
    <name evidence="1" type="ORF">KV110_17590</name>
</gene>
<proteinExistence type="predicted"/>
<accession>A0ABX8RYJ7</accession>
<sequence length="171" mass="18910">MKANVTVPMVLSWNFDAVQRVLTAMTMASTLMKAIVSGVQQRVEHSVDFFDSSAATYARNRAAFEQQIGLREGDEFSAAARKAEDYFRQIERNAARIRTAAEKAASLPWDLSIAPDGAVRSGKADNDIMQEYGAEFGLQALAMKYEAIYELEYEIRTALAEIEAAESGSLR</sequence>
<dbReference type="EMBL" id="CP078145">
    <property type="protein sequence ID" value="QXN94703.1"/>
    <property type="molecule type" value="Genomic_DNA"/>
</dbReference>
<dbReference type="RefSeq" id="WP_218477348.1">
    <property type="nucleotide sequence ID" value="NZ_BAABJN010000004.1"/>
</dbReference>
<evidence type="ECO:0000313" key="1">
    <source>
        <dbReference type="EMBL" id="QXN94703.1"/>
    </source>
</evidence>